<dbReference type="EMBL" id="JANLCJ010000882">
    <property type="protein sequence ID" value="MCS5737620.1"/>
    <property type="molecule type" value="Genomic_DNA"/>
</dbReference>
<keyword evidence="2" id="KW-1185">Reference proteome</keyword>
<comment type="caution">
    <text evidence="1">The sequence shown here is derived from an EMBL/GenBank/DDBJ whole genome shotgun (WGS) entry which is preliminary data.</text>
</comment>
<proteinExistence type="predicted"/>
<evidence type="ECO:0000313" key="1">
    <source>
        <dbReference type="EMBL" id="MCS5737620.1"/>
    </source>
</evidence>
<feature type="non-terminal residue" evidence="1">
    <location>
        <position position="1"/>
    </location>
</feature>
<sequence length="116" mass="12898">KGYTMESCAKEMACGIATVYRIASKPRVKQVTAIMMSVALSTTAQDLGGLMQKAMQTWNAILDDDLSPAPMKLMASDQIARHYDKYMESVREGLLFDAFMESQQPKPAEPLNLTFK</sequence>
<gene>
    <name evidence="1" type="ORF">N1032_28200</name>
</gene>
<reference evidence="1" key="1">
    <citation type="submission" date="2022-08" db="EMBL/GenBank/DDBJ databases">
        <authorList>
            <person name="Deng Y."/>
            <person name="Han X.-F."/>
            <person name="Zhang Y.-Q."/>
        </authorList>
    </citation>
    <scope>NUCLEOTIDE SEQUENCE</scope>
    <source>
        <strain evidence="1">CPCC 203386</strain>
    </source>
</reference>
<organism evidence="1 2">
    <name type="scientific">Herbiconiux daphne</name>
    <dbReference type="NCBI Taxonomy" id="2970914"/>
    <lineage>
        <taxon>Bacteria</taxon>
        <taxon>Bacillati</taxon>
        <taxon>Actinomycetota</taxon>
        <taxon>Actinomycetes</taxon>
        <taxon>Micrococcales</taxon>
        <taxon>Microbacteriaceae</taxon>
        <taxon>Herbiconiux</taxon>
    </lineage>
</organism>
<accession>A0ABT2HCD5</accession>
<protein>
    <submittedName>
        <fullName evidence="1">Uncharacterized protein</fullName>
    </submittedName>
</protein>
<dbReference type="RefSeq" id="WP_259544059.1">
    <property type="nucleotide sequence ID" value="NZ_JANLCJ010000882.1"/>
</dbReference>
<evidence type="ECO:0000313" key="2">
    <source>
        <dbReference type="Proteomes" id="UP001165586"/>
    </source>
</evidence>
<name>A0ABT2HCD5_9MICO</name>
<dbReference type="Proteomes" id="UP001165586">
    <property type="component" value="Unassembled WGS sequence"/>
</dbReference>